<feature type="transmembrane region" description="Helical" evidence="7">
    <location>
        <begin position="367"/>
        <end position="387"/>
    </location>
</feature>
<feature type="transmembrane region" description="Helical" evidence="7">
    <location>
        <begin position="175"/>
        <end position="194"/>
    </location>
</feature>
<proteinExistence type="predicted"/>
<keyword evidence="6 7" id="KW-0472">Membrane</keyword>
<feature type="transmembrane region" description="Helical" evidence="7">
    <location>
        <begin position="254"/>
        <end position="271"/>
    </location>
</feature>
<feature type="transmembrane region" description="Helical" evidence="7">
    <location>
        <begin position="20"/>
        <end position="43"/>
    </location>
</feature>
<dbReference type="PANTHER" id="PTHR23513:SF9">
    <property type="entry name" value="ENTEROBACTIN EXPORTER ENTS"/>
    <property type="match status" value="1"/>
</dbReference>
<feature type="transmembrane region" description="Helical" evidence="7">
    <location>
        <begin position="150"/>
        <end position="169"/>
    </location>
</feature>
<dbReference type="Pfam" id="PF07690">
    <property type="entry name" value="MFS_1"/>
    <property type="match status" value="1"/>
</dbReference>
<feature type="transmembrane region" description="Helical" evidence="7">
    <location>
        <begin position="215"/>
        <end position="242"/>
    </location>
</feature>
<feature type="transmembrane region" description="Helical" evidence="7">
    <location>
        <begin position="82"/>
        <end position="100"/>
    </location>
</feature>
<evidence type="ECO:0000256" key="3">
    <source>
        <dbReference type="ARBA" id="ARBA00022475"/>
    </source>
</evidence>
<dbReference type="PANTHER" id="PTHR23513">
    <property type="entry name" value="INTEGRAL MEMBRANE EFFLUX PROTEIN-RELATED"/>
    <property type="match status" value="1"/>
</dbReference>
<dbReference type="SUPFAM" id="SSF103473">
    <property type="entry name" value="MFS general substrate transporter"/>
    <property type="match status" value="1"/>
</dbReference>
<sequence length="404" mass="41595">MAQRPSVAKDLTPPSGTFSFFLFAFLLTLAGQGLVVAGLWRFLEAGASGLQTSVLTLVQALASILTPFLLQSWLETRPQMVLRLLAFGLGVAALLALGSPGLSTFLLLYAALLALFLLLTAALAIYGVLLGSALPRLFPKEALSQANARWEMANTLGLVLAPLIGGFAVDRLGPYALPLFALPLGVALVLLLGLKAPPPLGPSEGRRKAFGGVPLGVLLPVALPALLPALALTGGGVLTALLFHDLKRPEGLGIAWAGFSLGGFLVAQALTRVSLPPVLGLLGGLGLLGLGNLGNGLLPYPHLLLGSLVSGAGVSVARIAFRTFLQRLAPPETLVGLFAYVNVLTQTARVLGSPLGGGLGDLLGPRGAFVAFGSVFLLASLLFPPLLRLSQRVLSSRGDAEGRG</sequence>
<feature type="transmembrane region" description="Helical" evidence="7">
    <location>
        <begin position="106"/>
        <end position="129"/>
    </location>
</feature>
<evidence type="ECO:0000313" key="8">
    <source>
        <dbReference type="EMBL" id="MFC0595378.1"/>
    </source>
</evidence>
<keyword evidence="4 7" id="KW-0812">Transmembrane</keyword>
<comment type="caution">
    <text evidence="8">The sequence shown here is derived from an EMBL/GenBank/DDBJ whole genome shotgun (WGS) entry which is preliminary data.</text>
</comment>
<comment type="subcellular location">
    <subcellularLocation>
        <location evidence="1">Cell membrane</location>
        <topology evidence="1">Multi-pass membrane protein</topology>
    </subcellularLocation>
</comment>
<accession>A0ABV6Q2J3</accession>
<keyword evidence="3" id="KW-1003">Cell membrane</keyword>
<dbReference type="EMBL" id="JBHLTW010000014">
    <property type="protein sequence ID" value="MFC0595378.1"/>
    <property type="molecule type" value="Genomic_DNA"/>
</dbReference>
<evidence type="ECO:0000256" key="2">
    <source>
        <dbReference type="ARBA" id="ARBA00022448"/>
    </source>
</evidence>
<protein>
    <submittedName>
        <fullName evidence="8">MFS transporter</fullName>
    </submittedName>
</protein>
<feature type="transmembrane region" description="Helical" evidence="7">
    <location>
        <begin position="49"/>
        <end position="70"/>
    </location>
</feature>
<feature type="transmembrane region" description="Helical" evidence="7">
    <location>
        <begin position="278"/>
        <end position="297"/>
    </location>
</feature>
<keyword evidence="9" id="KW-1185">Reference proteome</keyword>
<evidence type="ECO:0000256" key="5">
    <source>
        <dbReference type="ARBA" id="ARBA00022989"/>
    </source>
</evidence>
<reference evidence="8 9" key="1">
    <citation type="submission" date="2024-09" db="EMBL/GenBank/DDBJ databases">
        <authorList>
            <person name="Sun Q."/>
            <person name="Mori K."/>
        </authorList>
    </citation>
    <scope>NUCLEOTIDE SEQUENCE [LARGE SCALE GENOMIC DNA]</scope>
    <source>
        <strain evidence="8 9">NCAIM B.02340</strain>
    </source>
</reference>
<organism evidence="8 9">
    <name type="scientific">Thermus composti</name>
    <dbReference type="NCBI Taxonomy" id="532059"/>
    <lineage>
        <taxon>Bacteria</taxon>
        <taxon>Thermotogati</taxon>
        <taxon>Deinococcota</taxon>
        <taxon>Deinococci</taxon>
        <taxon>Thermales</taxon>
        <taxon>Thermaceae</taxon>
        <taxon>Thermus</taxon>
    </lineage>
</organism>
<feature type="transmembrane region" description="Helical" evidence="7">
    <location>
        <begin position="303"/>
        <end position="321"/>
    </location>
</feature>
<gene>
    <name evidence="8" type="ORF">ACFFFP_04240</name>
</gene>
<evidence type="ECO:0000256" key="4">
    <source>
        <dbReference type="ARBA" id="ARBA00022692"/>
    </source>
</evidence>
<evidence type="ECO:0000256" key="7">
    <source>
        <dbReference type="SAM" id="Phobius"/>
    </source>
</evidence>
<dbReference type="Proteomes" id="UP001589830">
    <property type="component" value="Unassembled WGS sequence"/>
</dbReference>
<dbReference type="Gene3D" id="1.20.1250.20">
    <property type="entry name" value="MFS general substrate transporter like domains"/>
    <property type="match status" value="1"/>
</dbReference>
<evidence type="ECO:0000256" key="1">
    <source>
        <dbReference type="ARBA" id="ARBA00004651"/>
    </source>
</evidence>
<evidence type="ECO:0000256" key="6">
    <source>
        <dbReference type="ARBA" id="ARBA00023136"/>
    </source>
</evidence>
<keyword evidence="2" id="KW-0813">Transport</keyword>
<dbReference type="InterPro" id="IPR011701">
    <property type="entry name" value="MFS"/>
</dbReference>
<feature type="transmembrane region" description="Helical" evidence="7">
    <location>
        <begin position="333"/>
        <end position="352"/>
    </location>
</feature>
<keyword evidence="5 7" id="KW-1133">Transmembrane helix</keyword>
<evidence type="ECO:0000313" key="9">
    <source>
        <dbReference type="Proteomes" id="UP001589830"/>
    </source>
</evidence>
<dbReference type="InterPro" id="IPR036259">
    <property type="entry name" value="MFS_trans_sf"/>
</dbReference>
<dbReference type="RefSeq" id="WP_229906184.1">
    <property type="nucleotide sequence ID" value="NZ_BMPJ01000048.1"/>
</dbReference>
<name>A0ABV6Q2J3_9DEIN</name>